<keyword evidence="3" id="KW-1185">Reference proteome</keyword>
<keyword evidence="1" id="KW-0732">Signal</keyword>
<sequence length="102" mass="11293">MKLFVLCLLWFVALSMSKPHSRGCLYILGRCVEECPVGTHAYATGCSPVTPEATCDEPKPVMSKYAVCDYSSCHCDSPTVRDNVSNKCVKLEECPEKKELTL</sequence>
<comment type="caution">
    <text evidence="2">The sequence shown here is derived from an EMBL/GenBank/DDBJ whole genome shotgun (WGS) entry which is preliminary data.</text>
</comment>
<gene>
    <name evidence="2" type="ORF">OBRU01_02778</name>
</gene>
<accession>A0A0L7LLA8</accession>
<feature type="signal peptide" evidence="1">
    <location>
        <begin position="1"/>
        <end position="17"/>
    </location>
</feature>
<protein>
    <submittedName>
        <fullName evidence="2">Putative protease inhibitor 4</fullName>
    </submittedName>
</protein>
<name>A0A0L7LLA8_OPEBR</name>
<dbReference type="SUPFAM" id="SSF57567">
    <property type="entry name" value="Serine protease inhibitors"/>
    <property type="match status" value="1"/>
</dbReference>
<evidence type="ECO:0000313" key="2">
    <source>
        <dbReference type="EMBL" id="KOB76001.1"/>
    </source>
</evidence>
<organism evidence="2 3">
    <name type="scientific">Operophtera brumata</name>
    <name type="common">Winter moth</name>
    <name type="synonym">Phalaena brumata</name>
    <dbReference type="NCBI Taxonomy" id="104452"/>
    <lineage>
        <taxon>Eukaryota</taxon>
        <taxon>Metazoa</taxon>
        <taxon>Ecdysozoa</taxon>
        <taxon>Arthropoda</taxon>
        <taxon>Hexapoda</taxon>
        <taxon>Insecta</taxon>
        <taxon>Pterygota</taxon>
        <taxon>Neoptera</taxon>
        <taxon>Endopterygota</taxon>
        <taxon>Lepidoptera</taxon>
        <taxon>Glossata</taxon>
        <taxon>Ditrysia</taxon>
        <taxon>Geometroidea</taxon>
        <taxon>Geometridae</taxon>
        <taxon>Larentiinae</taxon>
        <taxon>Operophtera</taxon>
    </lineage>
</organism>
<dbReference type="AlphaFoldDB" id="A0A0L7LLA8"/>
<proteinExistence type="predicted"/>
<evidence type="ECO:0000313" key="3">
    <source>
        <dbReference type="Proteomes" id="UP000037510"/>
    </source>
</evidence>
<dbReference type="Proteomes" id="UP000037510">
    <property type="component" value="Unassembled WGS sequence"/>
</dbReference>
<dbReference type="InterPro" id="IPR036084">
    <property type="entry name" value="Ser_inhib-like_sf"/>
</dbReference>
<dbReference type="EMBL" id="JTDY01000754">
    <property type="protein sequence ID" value="KOB76001.1"/>
    <property type="molecule type" value="Genomic_DNA"/>
</dbReference>
<dbReference type="Gene3D" id="2.10.25.10">
    <property type="entry name" value="Laminin"/>
    <property type="match status" value="1"/>
</dbReference>
<feature type="chain" id="PRO_5005573544" evidence="1">
    <location>
        <begin position="18"/>
        <end position="102"/>
    </location>
</feature>
<reference evidence="2 3" key="1">
    <citation type="journal article" date="2015" name="Genome Biol. Evol.">
        <title>The genome of winter moth (Operophtera brumata) provides a genomic perspective on sexual dimorphism and phenology.</title>
        <authorList>
            <person name="Derks M.F."/>
            <person name="Smit S."/>
            <person name="Salis L."/>
            <person name="Schijlen E."/>
            <person name="Bossers A."/>
            <person name="Mateman C."/>
            <person name="Pijl A.S."/>
            <person name="de Ridder D."/>
            <person name="Groenen M.A."/>
            <person name="Visser M.E."/>
            <person name="Megens H.J."/>
        </authorList>
    </citation>
    <scope>NUCLEOTIDE SEQUENCE [LARGE SCALE GENOMIC DNA]</scope>
    <source>
        <strain evidence="2">WM2013NL</strain>
        <tissue evidence="2">Head and thorax</tissue>
    </source>
</reference>
<evidence type="ECO:0000256" key="1">
    <source>
        <dbReference type="SAM" id="SignalP"/>
    </source>
</evidence>